<keyword evidence="2" id="KW-0472">Membrane</keyword>
<dbReference type="EMBL" id="CCYD01002664">
    <property type="protein sequence ID" value="CEG47625.1"/>
    <property type="molecule type" value="Genomic_DNA"/>
</dbReference>
<feature type="transmembrane region" description="Helical" evidence="2">
    <location>
        <begin position="221"/>
        <end position="239"/>
    </location>
</feature>
<name>A0A0P1B0D3_PLAHL</name>
<proteinExistence type="predicted"/>
<accession>A0A0P1B0D3</accession>
<organism evidence="3 4">
    <name type="scientific">Plasmopara halstedii</name>
    <name type="common">Downy mildew of sunflower</name>
    <dbReference type="NCBI Taxonomy" id="4781"/>
    <lineage>
        <taxon>Eukaryota</taxon>
        <taxon>Sar</taxon>
        <taxon>Stramenopiles</taxon>
        <taxon>Oomycota</taxon>
        <taxon>Peronosporomycetes</taxon>
        <taxon>Peronosporales</taxon>
        <taxon>Peronosporaceae</taxon>
        <taxon>Plasmopara</taxon>
    </lineage>
</organism>
<keyword evidence="4" id="KW-1185">Reference proteome</keyword>
<keyword evidence="2" id="KW-0812">Transmembrane</keyword>
<evidence type="ECO:0000256" key="2">
    <source>
        <dbReference type="SAM" id="Phobius"/>
    </source>
</evidence>
<evidence type="ECO:0000313" key="3">
    <source>
        <dbReference type="EMBL" id="CEG47625.1"/>
    </source>
</evidence>
<feature type="compositionally biased region" description="Basic and acidic residues" evidence="1">
    <location>
        <begin position="187"/>
        <end position="205"/>
    </location>
</feature>
<evidence type="ECO:0000256" key="1">
    <source>
        <dbReference type="SAM" id="MobiDB-lite"/>
    </source>
</evidence>
<protein>
    <submittedName>
        <fullName evidence="3">Uncharacterized protein</fullName>
    </submittedName>
</protein>
<evidence type="ECO:0000313" key="4">
    <source>
        <dbReference type="Proteomes" id="UP000054928"/>
    </source>
</evidence>
<dbReference type="AlphaFoldDB" id="A0A0P1B0D3"/>
<dbReference type="Proteomes" id="UP000054928">
    <property type="component" value="Unassembled WGS sequence"/>
</dbReference>
<sequence length="256" mass="28135">MLMLMIADGRTLRGLKTGSDLEYDDNQKVGVVATDTHQSTSVVAWNPRRGTKQSDEKSVSFDNLMNTNMMPCPKNHSGMVMISTSKLTPTQIGDSNYKVIASRTQTDDHDKHGLLGSKISNEQLSNNKPGHTKRLHEEMPASFVPMTPSPTNTPTATFLDQKLPQSFHAVPESSLSSDFSELEDERESISHSDTTKSAEALDNHQKSSSFTSETRSLEQSIVELIVIIIGTIAGLLAFASRQILKEMGDDDDASFF</sequence>
<dbReference type="RefSeq" id="XP_024583994.1">
    <property type="nucleotide sequence ID" value="XM_024718613.1"/>
</dbReference>
<keyword evidence="2" id="KW-1133">Transmembrane helix</keyword>
<reference evidence="4" key="1">
    <citation type="submission" date="2014-09" db="EMBL/GenBank/DDBJ databases">
        <authorList>
            <person name="Sharma Rahul"/>
            <person name="Thines Marco"/>
        </authorList>
    </citation>
    <scope>NUCLEOTIDE SEQUENCE [LARGE SCALE GENOMIC DNA]</scope>
</reference>
<dbReference type="GeneID" id="36399830"/>
<feature type="region of interest" description="Disordered" evidence="1">
    <location>
        <begin position="174"/>
        <end position="213"/>
    </location>
</feature>